<dbReference type="STRING" id="1314674.A0A0D7BG23"/>
<evidence type="ECO:0000313" key="2">
    <source>
        <dbReference type="Proteomes" id="UP000054007"/>
    </source>
</evidence>
<sequence length="255" mass="27624">MELCTALVRVALADPPVANKNIHQGRTHGQNVRLRTGRNGRTFVDRRLAPGMDRRLPHKRACVTHPDDEARLAEQWRFDADDGPALPHEGVDKHNRILANPSTILGSISHSQHELLLQSDFKLQVVNAAGKRAIADPFPTMFATLPQAVMRFMQQPRPVTVAQRSLGSAGSFYSAPSTPSLISRPSTPLPTPTKTNGALIMPYTAPRAQCIPTVKSAFGSLADVVEKVELSQDECAVAIRKAAVLRNGAPPVLSA</sequence>
<dbReference type="EMBL" id="KN880483">
    <property type="protein sequence ID" value="KIY69488.1"/>
    <property type="molecule type" value="Genomic_DNA"/>
</dbReference>
<accession>A0A0D7BG23</accession>
<keyword evidence="2" id="KW-1185">Reference proteome</keyword>
<dbReference type="Proteomes" id="UP000054007">
    <property type="component" value="Unassembled WGS sequence"/>
</dbReference>
<name>A0A0D7BG23_9AGAR</name>
<gene>
    <name evidence="1" type="ORF">CYLTODRAFT_409600</name>
</gene>
<proteinExistence type="predicted"/>
<evidence type="ECO:0000313" key="1">
    <source>
        <dbReference type="EMBL" id="KIY69488.1"/>
    </source>
</evidence>
<protein>
    <submittedName>
        <fullName evidence="1">Uncharacterized protein</fullName>
    </submittedName>
</protein>
<organism evidence="1 2">
    <name type="scientific">Cylindrobasidium torrendii FP15055 ss-10</name>
    <dbReference type="NCBI Taxonomy" id="1314674"/>
    <lineage>
        <taxon>Eukaryota</taxon>
        <taxon>Fungi</taxon>
        <taxon>Dikarya</taxon>
        <taxon>Basidiomycota</taxon>
        <taxon>Agaricomycotina</taxon>
        <taxon>Agaricomycetes</taxon>
        <taxon>Agaricomycetidae</taxon>
        <taxon>Agaricales</taxon>
        <taxon>Marasmiineae</taxon>
        <taxon>Physalacriaceae</taxon>
        <taxon>Cylindrobasidium</taxon>
    </lineage>
</organism>
<reference evidence="1 2" key="1">
    <citation type="journal article" date="2015" name="Fungal Genet. Biol.">
        <title>Evolution of novel wood decay mechanisms in Agaricales revealed by the genome sequences of Fistulina hepatica and Cylindrobasidium torrendii.</title>
        <authorList>
            <person name="Floudas D."/>
            <person name="Held B.W."/>
            <person name="Riley R."/>
            <person name="Nagy L.G."/>
            <person name="Koehler G."/>
            <person name="Ransdell A.S."/>
            <person name="Younus H."/>
            <person name="Chow J."/>
            <person name="Chiniquy J."/>
            <person name="Lipzen A."/>
            <person name="Tritt A."/>
            <person name="Sun H."/>
            <person name="Haridas S."/>
            <person name="LaButti K."/>
            <person name="Ohm R.A."/>
            <person name="Kues U."/>
            <person name="Blanchette R.A."/>
            <person name="Grigoriev I.V."/>
            <person name="Minto R.E."/>
            <person name="Hibbett D.S."/>
        </authorList>
    </citation>
    <scope>NUCLEOTIDE SEQUENCE [LARGE SCALE GENOMIC DNA]</scope>
    <source>
        <strain evidence="1 2">FP15055 ss-10</strain>
    </source>
</reference>
<dbReference type="AlphaFoldDB" id="A0A0D7BG23"/>